<dbReference type="Gene3D" id="3.40.50.720">
    <property type="entry name" value="NAD(P)-binding Rossmann-like Domain"/>
    <property type="match status" value="1"/>
</dbReference>
<dbReference type="InterPro" id="IPR036291">
    <property type="entry name" value="NAD(P)-bd_dom_sf"/>
</dbReference>
<keyword evidence="3" id="KW-0560">Oxidoreductase</keyword>
<evidence type="ECO:0000313" key="9">
    <source>
        <dbReference type="EMBL" id="NFA43313.1"/>
    </source>
</evidence>
<dbReference type="PROSITE" id="PS00067">
    <property type="entry name" value="3HCDH"/>
    <property type="match status" value="1"/>
</dbReference>
<dbReference type="GO" id="GO:0008691">
    <property type="term" value="F:3-hydroxybutyryl-CoA dehydrogenase activity"/>
    <property type="evidence" value="ECO:0007669"/>
    <property type="project" value="TreeGrafter"/>
</dbReference>
<dbReference type="Proteomes" id="UP000473681">
    <property type="component" value="Unassembled WGS sequence"/>
</dbReference>
<dbReference type="GO" id="GO:0019605">
    <property type="term" value="P:butyrate metabolic process"/>
    <property type="evidence" value="ECO:0007669"/>
    <property type="project" value="UniProtKB-UniPathway"/>
</dbReference>
<dbReference type="SUPFAM" id="SSF48179">
    <property type="entry name" value="6-phosphogluconate dehydrogenase C-terminal domain-like"/>
    <property type="match status" value="1"/>
</dbReference>
<dbReference type="EMBL" id="SXFB01000020">
    <property type="protein sequence ID" value="NFV27734.1"/>
    <property type="molecule type" value="Genomic_DNA"/>
</dbReference>
<accession>A0A093VRE4</accession>
<dbReference type="Proteomes" id="UP000476820">
    <property type="component" value="Unassembled WGS sequence"/>
</dbReference>
<dbReference type="OMA" id="MAHPMGP"/>
<comment type="pathway">
    <text evidence="1">Lipid metabolism; butanoate metabolism.</text>
</comment>
<reference evidence="9 13" key="1">
    <citation type="submission" date="2019-02" db="EMBL/GenBank/DDBJ databases">
        <title>Genome sequencing of Clostridium botulinum clinical isolates.</title>
        <authorList>
            <person name="Brunt J."/>
            <person name="Van Vliet A.H.M."/>
            <person name="Stringer S.C."/>
            <person name="Grant K.A."/>
            <person name="Carter A.C."/>
            <person name="Peck M.W."/>
        </authorList>
    </citation>
    <scope>NUCLEOTIDE SEQUENCE [LARGE SCALE GENOMIC DNA]</scope>
    <source>
        <strain evidence="9 13">H113700579</strain>
    </source>
</reference>
<dbReference type="NCBIfam" id="NF004474">
    <property type="entry name" value="PRK05808.1"/>
    <property type="match status" value="1"/>
</dbReference>
<evidence type="ECO:0000313" key="16">
    <source>
        <dbReference type="Proteomes" id="UP000486903"/>
    </source>
</evidence>
<dbReference type="FunFam" id="3.40.50.720:FF:000009">
    <property type="entry name" value="Fatty oxidation complex, alpha subunit"/>
    <property type="match status" value="1"/>
</dbReference>
<dbReference type="Gene3D" id="1.10.1040.10">
    <property type="entry name" value="N-(1-d-carboxylethyl)-l-norvaline Dehydrogenase, domain 2"/>
    <property type="match status" value="1"/>
</dbReference>
<feature type="binding site" evidence="6">
    <location>
        <position position="272"/>
    </location>
    <ligand>
        <name>NAD(+)</name>
        <dbReference type="ChEBI" id="CHEBI:57540"/>
    </ligand>
</feature>
<name>A0A093VRE4_CLOBO</name>
<dbReference type="Proteomes" id="UP000486903">
    <property type="component" value="Unassembled WGS sequence"/>
</dbReference>
<evidence type="ECO:0000313" key="10">
    <source>
        <dbReference type="EMBL" id="NFF87197.1"/>
    </source>
</evidence>
<dbReference type="GO" id="GO:0006635">
    <property type="term" value="P:fatty acid beta-oxidation"/>
    <property type="evidence" value="ECO:0007669"/>
    <property type="project" value="TreeGrafter"/>
</dbReference>
<comment type="similarity">
    <text evidence="2">Belongs to the 3-hydroxyacyl-CoA dehydrogenase family.</text>
</comment>
<evidence type="ECO:0000259" key="7">
    <source>
        <dbReference type="Pfam" id="PF00725"/>
    </source>
</evidence>
<dbReference type="RefSeq" id="WP_003369662.1">
    <property type="nucleotide sequence ID" value="NZ_CP010520.1"/>
</dbReference>
<dbReference type="InterPro" id="IPR006176">
    <property type="entry name" value="3-OHacyl-CoA_DH_NAD-bd"/>
</dbReference>
<evidence type="ECO:0000256" key="3">
    <source>
        <dbReference type="ARBA" id="ARBA00023002"/>
    </source>
</evidence>
<dbReference type="InterPro" id="IPR006180">
    <property type="entry name" value="3-OHacyl-CoA_DH_CS"/>
</dbReference>
<keyword evidence="6" id="KW-0520">NAD</keyword>
<dbReference type="InterPro" id="IPR006108">
    <property type="entry name" value="3HC_DH_C"/>
</dbReference>
<dbReference type="PANTHER" id="PTHR48075:SF5">
    <property type="entry name" value="3-HYDROXYBUTYRYL-COA DEHYDROGENASE"/>
    <property type="match status" value="1"/>
</dbReference>
<protein>
    <recommendedName>
        <fullName evidence="4">3-hydroxybutyryl-CoA dehydrogenase</fullName>
    </recommendedName>
</protein>
<evidence type="ECO:0000256" key="6">
    <source>
        <dbReference type="PIRSR" id="PIRSR000105-2"/>
    </source>
</evidence>
<evidence type="ECO:0000313" key="15">
    <source>
        <dbReference type="Proteomes" id="UP000476820"/>
    </source>
</evidence>
<feature type="binding site" evidence="6">
    <location>
        <begin position="8"/>
        <end position="13"/>
    </location>
    <ligand>
        <name>NAD(+)</name>
        <dbReference type="ChEBI" id="CHEBI:57540"/>
    </ligand>
</feature>
<evidence type="ECO:0000256" key="1">
    <source>
        <dbReference type="ARBA" id="ARBA00005086"/>
    </source>
</evidence>
<reference evidence="14 15" key="2">
    <citation type="submission" date="2019-04" db="EMBL/GenBank/DDBJ databases">
        <title>Genome sequencing of Clostridium botulinum Groups I-IV and Clostridium butyricum.</title>
        <authorList>
            <person name="Brunt J."/>
            <person name="Van Vliet A.H.M."/>
            <person name="Stringer S.C."/>
            <person name="Carter A.T."/>
            <person name="Peck M.W."/>
        </authorList>
    </citation>
    <scope>NUCLEOTIDE SEQUENCE [LARGE SCALE GENOMIC DNA]</scope>
    <source>
        <strain evidence="10 15">1605</strain>
        <strain evidence="12 16">BL81</strain>
        <strain evidence="11 14">CB-K-33E</strain>
    </source>
</reference>
<organism evidence="9 13">
    <name type="scientific">Clostridium botulinum</name>
    <dbReference type="NCBI Taxonomy" id="1491"/>
    <lineage>
        <taxon>Bacteria</taxon>
        <taxon>Bacillati</taxon>
        <taxon>Bacillota</taxon>
        <taxon>Clostridia</taxon>
        <taxon>Eubacteriales</taxon>
        <taxon>Clostridiaceae</taxon>
        <taxon>Clostridium</taxon>
    </lineage>
</organism>
<dbReference type="AlphaFoldDB" id="A0A093VRE4"/>
<gene>
    <name evidence="9" type="ORF">EXM65_12175</name>
    <name evidence="10" type="ORF">FC774_04800</name>
    <name evidence="11" type="ORF">FDB51_13405</name>
    <name evidence="12" type="ORF">FDG31_16550</name>
</gene>
<dbReference type="PANTHER" id="PTHR48075">
    <property type="entry name" value="3-HYDROXYACYL-COA DEHYDROGENASE FAMILY PROTEIN"/>
    <property type="match status" value="1"/>
</dbReference>
<dbReference type="GO" id="GO:0070403">
    <property type="term" value="F:NAD+ binding"/>
    <property type="evidence" value="ECO:0007669"/>
    <property type="project" value="InterPro"/>
</dbReference>
<evidence type="ECO:0000256" key="5">
    <source>
        <dbReference type="PIRSR" id="PIRSR000105-1"/>
    </source>
</evidence>
<dbReference type="InterPro" id="IPR022694">
    <property type="entry name" value="3-OHacyl-CoA_DH"/>
</dbReference>
<feature type="binding site" evidence="6">
    <location>
        <position position="117"/>
    </location>
    <ligand>
        <name>NAD(+)</name>
        <dbReference type="ChEBI" id="CHEBI:57540"/>
    </ligand>
</feature>
<feature type="domain" description="3-hydroxyacyl-CoA dehydrogenase NAD binding" evidence="8">
    <location>
        <begin position="3"/>
        <end position="181"/>
    </location>
</feature>
<feature type="binding site" evidence="6">
    <location>
        <position position="95"/>
    </location>
    <ligand>
        <name>NAD(+)</name>
        <dbReference type="ChEBI" id="CHEBI:57540"/>
    </ligand>
</feature>
<dbReference type="Proteomes" id="UP000472355">
    <property type="component" value="Unassembled WGS sequence"/>
</dbReference>
<feature type="binding site" evidence="6">
    <location>
        <position position="31"/>
    </location>
    <ligand>
        <name>NAD(+)</name>
        <dbReference type="ChEBI" id="CHEBI:57540"/>
    </ligand>
</feature>
<dbReference type="EMBL" id="SWOV01000008">
    <property type="protein sequence ID" value="NFF87197.1"/>
    <property type="molecule type" value="Genomic_DNA"/>
</dbReference>
<feature type="domain" description="3-hydroxyacyl-CoA dehydrogenase C-terminal" evidence="7">
    <location>
        <begin position="184"/>
        <end position="280"/>
    </location>
</feature>
<evidence type="ECO:0000256" key="2">
    <source>
        <dbReference type="ARBA" id="ARBA00009463"/>
    </source>
</evidence>
<evidence type="ECO:0000313" key="14">
    <source>
        <dbReference type="Proteomes" id="UP000473681"/>
    </source>
</evidence>
<dbReference type="UniPathway" id="UPA00863"/>
<dbReference type="OrthoDB" id="9771883at2"/>
<dbReference type="InterPro" id="IPR008927">
    <property type="entry name" value="6-PGluconate_DH-like_C_sf"/>
</dbReference>
<evidence type="ECO:0000313" key="13">
    <source>
        <dbReference type="Proteomes" id="UP000472355"/>
    </source>
</evidence>
<dbReference type="EMBL" id="SGKU01000035">
    <property type="protein sequence ID" value="NFA43313.1"/>
    <property type="molecule type" value="Genomic_DNA"/>
</dbReference>
<dbReference type="PIRSF" id="PIRSF000105">
    <property type="entry name" value="HCDH"/>
    <property type="match status" value="1"/>
</dbReference>
<evidence type="ECO:0000313" key="11">
    <source>
        <dbReference type="EMBL" id="NFN36105.1"/>
    </source>
</evidence>
<evidence type="ECO:0000313" key="12">
    <source>
        <dbReference type="EMBL" id="NFV27734.1"/>
    </source>
</evidence>
<evidence type="ECO:0000259" key="8">
    <source>
        <dbReference type="Pfam" id="PF02737"/>
    </source>
</evidence>
<feature type="binding site" evidence="6">
    <location>
        <position position="141"/>
    </location>
    <ligand>
        <name>NAD(+)</name>
        <dbReference type="ChEBI" id="CHEBI:57540"/>
    </ligand>
</feature>
<feature type="site" description="Important for catalytic activity" evidence="5">
    <location>
        <position position="138"/>
    </location>
</feature>
<sequence length="282" mass="30728">MKKVFVLGAGTMGAGIVQAFAQHGYEVIVRDIKDEFVERGIAGINKGLTKQVAKGRMTEEVKEEILSRISGTTDMKLAADCDLVVEAAIENMKIKREIFAELDEICKPETILASNTSSLSITEVASATKRADKVIGMHFFNPAPVMKLVEIIRGMATSQETFDAIKELTVAIEKNPVEVAEAPGFVVNRILIPMINEGIGILAEGIASVEDIDTAMKYGANHPMGPLALGDLIGLDVCLAIMDVLYNETGDTKYRAHSLLRKYVRAGWLGRKSGKGFYDYSR</sequence>
<comment type="caution">
    <text evidence="9">The sequence shown here is derived from an EMBL/GenBank/DDBJ whole genome shotgun (WGS) entry which is preliminary data.</text>
</comment>
<dbReference type="InterPro" id="IPR013328">
    <property type="entry name" value="6PGD_dom2"/>
</dbReference>
<dbReference type="Pfam" id="PF00725">
    <property type="entry name" value="3HCDH"/>
    <property type="match status" value="1"/>
</dbReference>
<proteinExistence type="inferred from homology"/>
<dbReference type="EMBL" id="SWVK01000019">
    <property type="protein sequence ID" value="NFN36105.1"/>
    <property type="molecule type" value="Genomic_DNA"/>
</dbReference>
<dbReference type="SUPFAM" id="SSF51735">
    <property type="entry name" value="NAD(P)-binding Rossmann-fold domains"/>
    <property type="match status" value="1"/>
</dbReference>
<feature type="binding site" evidence="6">
    <location>
        <position position="90"/>
    </location>
    <ligand>
        <name>NAD(+)</name>
        <dbReference type="ChEBI" id="CHEBI:57540"/>
    </ligand>
</feature>
<evidence type="ECO:0000256" key="4">
    <source>
        <dbReference type="ARBA" id="ARBA00067747"/>
    </source>
</evidence>
<dbReference type="Pfam" id="PF02737">
    <property type="entry name" value="3HCDH_N"/>
    <property type="match status" value="1"/>
</dbReference>